<keyword evidence="2" id="KW-1185">Reference proteome</keyword>
<dbReference type="InParanoid" id="A0A1M7HK10"/>
<proteinExistence type="predicted"/>
<dbReference type="OrthoDB" id="6167425at2"/>
<reference evidence="1 2" key="1">
    <citation type="submission" date="2016-11" db="EMBL/GenBank/DDBJ databases">
        <authorList>
            <person name="Jaros S."/>
            <person name="Januszkiewicz K."/>
            <person name="Wedrychowicz H."/>
        </authorList>
    </citation>
    <scope>NUCLEOTIDE SEQUENCE [LARGE SCALE GENOMIC DNA]</scope>
    <source>
        <strain evidence="1 2">ACAM 12</strain>
    </source>
</reference>
<dbReference type="RefSeq" id="WP_079553587.1">
    <property type="nucleotide sequence ID" value="NZ_LT670847.1"/>
</dbReference>
<dbReference type="EMBL" id="LT670847">
    <property type="protein sequence ID" value="SHM28778.1"/>
    <property type="molecule type" value="Genomic_DNA"/>
</dbReference>
<dbReference type="Proteomes" id="UP000190911">
    <property type="component" value="Chromosome I"/>
</dbReference>
<protein>
    <submittedName>
        <fullName evidence="1">Uncharacterized protein</fullName>
    </submittedName>
</protein>
<dbReference type="AlphaFoldDB" id="A0A1M7HK10"/>
<gene>
    <name evidence="1" type="ORF">SAMN05878437_2183</name>
</gene>
<evidence type="ECO:0000313" key="2">
    <source>
        <dbReference type="Proteomes" id="UP000190911"/>
    </source>
</evidence>
<sequence length="123" mass="14107">MNSESRQLRQTLIFLRTSFEAVQHSIAGRLDDPLPCWLDTSLLSMLSRELYRCHEQAQLLSRDAAEQLWLAATRCELLLKQCPGVLSSTICYRQLAAILLPLNAAAACLALPTKKRRWPWQRR</sequence>
<name>A0A1M7HK10_9GAMM</name>
<organism evidence="1 2">
    <name type="scientific">Vreelandella subglaciescola</name>
    <dbReference type="NCBI Taxonomy" id="29571"/>
    <lineage>
        <taxon>Bacteria</taxon>
        <taxon>Pseudomonadati</taxon>
        <taxon>Pseudomonadota</taxon>
        <taxon>Gammaproteobacteria</taxon>
        <taxon>Oceanospirillales</taxon>
        <taxon>Halomonadaceae</taxon>
        <taxon>Vreelandella</taxon>
    </lineage>
</organism>
<evidence type="ECO:0000313" key="1">
    <source>
        <dbReference type="EMBL" id="SHM28778.1"/>
    </source>
</evidence>
<accession>A0A1M7HK10</accession>